<organism evidence="3 4">
    <name type="scientific">Nicrophorus vespilloides</name>
    <name type="common">Boreal carrion beetle</name>
    <dbReference type="NCBI Taxonomy" id="110193"/>
    <lineage>
        <taxon>Eukaryota</taxon>
        <taxon>Metazoa</taxon>
        <taxon>Ecdysozoa</taxon>
        <taxon>Arthropoda</taxon>
        <taxon>Hexapoda</taxon>
        <taxon>Insecta</taxon>
        <taxon>Pterygota</taxon>
        <taxon>Neoptera</taxon>
        <taxon>Endopterygota</taxon>
        <taxon>Coleoptera</taxon>
        <taxon>Polyphaga</taxon>
        <taxon>Staphyliniformia</taxon>
        <taxon>Silphidae</taxon>
        <taxon>Nicrophorinae</taxon>
        <taxon>Nicrophorus</taxon>
    </lineage>
</organism>
<evidence type="ECO:0000313" key="4">
    <source>
        <dbReference type="RefSeq" id="XP_017785216.1"/>
    </source>
</evidence>
<dbReference type="Proteomes" id="UP000695000">
    <property type="component" value="Unplaced"/>
</dbReference>
<dbReference type="InterPro" id="IPR036728">
    <property type="entry name" value="PBP_GOBP_sf"/>
</dbReference>
<accession>A0ABM1NEG6</accession>
<dbReference type="Pfam" id="PF01395">
    <property type="entry name" value="PBP_GOBP"/>
    <property type="match status" value="1"/>
</dbReference>
<dbReference type="SMART" id="SM00708">
    <property type="entry name" value="PhBP"/>
    <property type="match status" value="1"/>
</dbReference>
<evidence type="ECO:0000256" key="2">
    <source>
        <dbReference type="SAM" id="SignalP"/>
    </source>
</evidence>
<gene>
    <name evidence="4" type="primary">LOC108568557</name>
</gene>
<feature type="signal peptide" evidence="2">
    <location>
        <begin position="1"/>
        <end position="20"/>
    </location>
</feature>
<keyword evidence="1 2" id="KW-0732">Signal</keyword>
<dbReference type="CDD" id="cd23992">
    <property type="entry name" value="PBP_GOBP"/>
    <property type="match status" value="1"/>
</dbReference>
<evidence type="ECO:0000256" key="1">
    <source>
        <dbReference type="ARBA" id="ARBA00022729"/>
    </source>
</evidence>
<dbReference type="GeneID" id="108568557"/>
<evidence type="ECO:0000313" key="3">
    <source>
        <dbReference type="Proteomes" id="UP000695000"/>
    </source>
</evidence>
<feature type="chain" id="PRO_5046103311" evidence="2">
    <location>
        <begin position="21"/>
        <end position="152"/>
    </location>
</feature>
<proteinExistence type="predicted"/>
<dbReference type="SUPFAM" id="SSF47565">
    <property type="entry name" value="Insect pheromone/odorant-binding proteins"/>
    <property type="match status" value="1"/>
</dbReference>
<sequence length="152" mass="16874">MHYFTFVYVLVIATLASVQAEDNKVSKEKLREAAMIIVNDCKEKEGASDEDIAALKEHKLPKSEKGLCMIQCLYNTIKIMKDGKFNKAGAIEVSSQALKGDEAKLTKMKEVMNECEKEIGETTGCQVAKLITECIAKHGKEFGITIPHMKSM</sequence>
<dbReference type="PANTHER" id="PTHR11857">
    <property type="entry name" value="ODORANT BINDING PROTEIN-RELATED"/>
    <property type="match status" value="1"/>
</dbReference>
<dbReference type="Gene3D" id="1.10.238.20">
    <property type="entry name" value="Pheromone/general odorant binding protein domain"/>
    <property type="match status" value="1"/>
</dbReference>
<protein>
    <submittedName>
        <fullName evidence="4">General odorant-binding protein 19d-like</fullName>
    </submittedName>
</protein>
<reference evidence="4" key="1">
    <citation type="submission" date="2025-08" db="UniProtKB">
        <authorList>
            <consortium name="RefSeq"/>
        </authorList>
    </citation>
    <scope>IDENTIFICATION</scope>
    <source>
        <tissue evidence="4">Whole Larva</tissue>
    </source>
</reference>
<keyword evidence="3" id="KW-1185">Reference proteome</keyword>
<dbReference type="PANTHER" id="PTHR11857:SF42">
    <property type="entry name" value="GENERAL ODORANT-BINDING PROTEIN 19D-RELATED"/>
    <property type="match status" value="1"/>
</dbReference>
<name>A0ABM1NEG6_NICVS</name>
<dbReference type="InterPro" id="IPR006170">
    <property type="entry name" value="PBP/GOBP"/>
</dbReference>
<dbReference type="RefSeq" id="XP_017785216.1">
    <property type="nucleotide sequence ID" value="XM_017929727.1"/>
</dbReference>